<proteinExistence type="predicted"/>
<organism evidence="1 2">
    <name type="scientific">Ralstonia psammae</name>
    <dbReference type="NCBI Taxonomy" id="3058598"/>
    <lineage>
        <taxon>Bacteria</taxon>
        <taxon>Pseudomonadati</taxon>
        <taxon>Pseudomonadota</taxon>
        <taxon>Betaproteobacteria</taxon>
        <taxon>Burkholderiales</taxon>
        <taxon>Burkholderiaceae</taxon>
        <taxon>Ralstonia</taxon>
    </lineage>
</organism>
<dbReference type="Proteomes" id="UP001189813">
    <property type="component" value="Unassembled WGS sequence"/>
</dbReference>
<gene>
    <name evidence="1" type="ORF">LMG19083_00744</name>
</gene>
<reference evidence="1 2" key="1">
    <citation type="submission" date="2023-07" db="EMBL/GenBank/DDBJ databases">
        <authorList>
            <person name="Peeters C."/>
        </authorList>
    </citation>
    <scope>NUCLEOTIDE SEQUENCE [LARGE SCALE GENOMIC DNA]</scope>
    <source>
        <strain evidence="1 2">LMG 19083</strain>
    </source>
</reference>
<accession>A0ABN9IID7</accession>
<comment type="caution">
    <text evidence="1">The sequence shown here is derived from an EMBL/GenBank/DDBJ whole genome shotgun (WGS) entry which is preliminary data.</text>
</comment>
<evidence type="ECO:0000313" key="1">
    <source>
        <dbReference type="EMBL" id="CAJ0781179.1"/>
    </source>
</evidence>
<sequence>MIRPKALDVTRGADEGVAAIFVYASSDQPWLSTFFSSR</sequence>
<dbReference type="EMBL" id="CATZBU010000002">
    <property type="protein sequence ID" value="CAJ0781179.1"/>
    <property type="molecule type" value="Genomic_DNA"/>
</dbReference>
<evidence type="ECO:0000313" key="2">
    <source>
        <dbReference type="Proteomes" id="UP001189813"/>
    </source>
</evidence>
<protein>
    <submittedName>
        <fullName evidence="1">Uncharacterized protein</fullName>
    </submittedName>
</protein>
<name>A0ABN9IID7_9RALS</name>
<keyword evidence="2" id="KW-1185">Reference proteome</keyword>